<evidence type="ECO:0000313" key="1">
    <source>
        <dbReference type="EMBL" id="AWR98655.1"/>
    </source>
</evidence>
<reference evidence="2" key="2">
    <citation type="submission" date="2020-03" db="EMBL/GenBank/DDBJ databases">
        <title>Complete Genome Sequences of Extremely Thermoacidophilic, Metal-Mobilizing Type-Strain Members of the Archaeal Family Sulfolobaceae: Acidianus brierleyi DSM-1651T, Acidianus sulfidivorans DSM-18786T, Metallosphaera hakonensis DSM-7519T, and Metallosphaera prunae DSM-10039T.</title>
        <authorList>
            <person name="Counts J.A."/>
            <person name="Kelly R.M."/>
        </authorList>
    </citation>
    <scope>NUCLEOTIDE SEQUENCE [LARGE SCALE GENOMIC DNA]</scope>
    <source>
        <strain evidence="2">HO1-1</strain>
    </source>
</reference>
<dbReference type="AlphaFoldDB" id="A0A2U9IRM1"/>
<reference evidence="2" key="3">
    <citation type="submission" date="2020-03" db="EMBL/GenBank/DDBJ databases">
        <title>Sequencing and Assembly of Multiple Reported Metal-Biooxidizing Members of the Extremely Thermoacidophilic Archaeal Family Sulfolobaceae.</title>
        <authorList>
            <person name="Counts J.A."/>
            <person name="Kelly R.M."/>
        </authorList>
    </citation>
    <scope>NUCLEOTIDE SEQUENCE [LARGE SCALE GENOMIC DNA]</scope>
    <source>
        <strain evidence="2">HO1-1</strain>
    </source>
</reference>
<protein>
    <submittedName>
        <fullName evidence="1">Uncharacterized protein</fullName>
    </submittedName>
</protein>
<keyword evidence="2" id="KW-1185">Reference proteome</keyword>
<accession>A0A2U9IRM1</accession>
<dbReference type="EMBL" id="CP029287">
    <property type="protein sequence ID" value="AWR98655.1"/>
    <property type="molecule type" value="Genomic_DNA"/>
</dbReference>
<proteinExistence type="predicted"/>
<dbReference type="KEGG" id="mhk:DFR87_01885"/>
<gene>
    <name evidence="1" type="ORF">DFR87_01885</name>
</gene>
<evidence type="ECO:0000313" key="2">
    <source>
        <dbReference type="Proteomes" id="UP000247586"/>
    </source>
</evidence>
<name>A0A2U9IRM1_9CREN</name>
<dbReference type="STRING" id="1293036.GCA_001315825_02652"/>
<reference evidence="1 2" key="1">
    <citation type="submission" date="2018-05" db="EMBL/GenBank/DDBJ databases">
        <title>Complete Genome Sequences of Extremely Thermoacidophilic, Metal-Mobilizing Type-Strain Members of the Archaeal Family Sulfolobaceae: Acidianus brierleyi DSM-1651T, Acidianus sulfidivorans DSM-18786T, Metallosphaera hakonensis DSM-7519T, and Metallosphaera prunae DSM-10039T.</title>
        <authorList>
            <person name="Counts J.A."/>
            <person name="Kelly R.M."/>
        </authorList>
    </citation>
    <scope>NUCLEOTIDE SEQUENCE [LARGE SCALE GENOMIC DNA]</scope>
    <source>
        <strain evidence="1 2">HO1-1</strain>
    </source>
</reference>
<organism evidence="1 2">
    <name type="scientific">Metallosphaera hakonensis JCM 8857 = DSM 7519</name>
    <dbReference type="NCBI Taxonomy" id="1293036"/>
    <lineage>
        <taxon>Archaea</taxon>
        <taxon>Thermoproteota</taxon>
        <taxon>Thermoprotei</taxon>
        <taxon>Sulfolobales</taxon>
        <taxon>Sulfolobaceae</taxon>
        <taxon>Metallosphaera</taxon>
    </lineage>
</organism>
<dbReference type="Proteomes" id="UP000247586">
    <property type="component" value="Chromosome"/>
</dbReference>
<sequence length="84" mass="9930">MEIEDVYVFISDRPELDLPALVYKVGREFLHIIPYKPNRRCVKMTVPDLVQLIIYMRKNTGSNVKLVNAHNMKIIREAIERFLN</sequence>